<keyword evidence="5" id="KW-1185">Reference proteome</keyword>
<evidence type="ECO:0000313" key="5">
    <source>
        <dbReference type="Proteomes" id="UP001145072"/>
    </source>
</evidence>
<dbReference type="GO" id="GO:0003677">
    <property type="term" value="F:DNA binding"/>
    <property type="evidence" value="ECO:0007669"/>
    <property type="project" value="UniProtKB-UniRule"/>
</dbReference>
<comment type="caution">
    <text evidence="4">The sequence shown here is derived from an EMBL/GenBank/DDBJ whole genome shotgun (WGS) entry which is preliminary data.</text>
</comment>
<dbReference type="PROSITE" id="PS50977">
    <property type="entry name" value="HTH_TETR_2"/>
    <property type="match status" value="1"/>
</dbReference>
<dbReference type="SUPFAM" id="SSF46689">
    <property type="entry name" value="Homeodomain-like"/>
    <property type="match status" value="1"/>
</dbReference>
<evidence type="ECO:0000256" key="2">
    <source>
        <dbReference type="PROSITE-ProRule" id="PRU00335"/>
    </source>
</evidence>
<dbReference type="Pfam" id="PF17924">
    <property type="entry name" value="TetR_C_19"/>
    <property type="match status" value="1"/>
</dbReference>
<name>A0A9X4AK41_9BACI</name>
<dbReference type="AlphaFoldDB" id="A0A9X4AK41"/>
<proteinExistence type="predicted"/>
<gene>
    <name evidence="4" type="ORF">NC661_20215</name>
</gene>
<sequence>MPKITFHNLPNDKKELLIQALRKEFSRVPLFEASIANIIKAANIPRGSFYQYFDDKEDAYYYLLSELTNQVKNQFLWVLKKHKGDLFEAVIEFFKTVIEEEDNYSFMKNAFLNMNHKIEETLSEIFANKETVDQFDLIQKQIDKERLNVSSNEDLVHVMTIISAVTFHNFIERFSRDITNEQALQNVKSQIELLRVGLEK</sequence>
<dbReference type="Pfam" id="PF00440">
    <property type="entry name" value="TetR_N"/>
    <property type="match status" value="1"/>
</dbReference>
<evidence type="ECO:0000259" key="3">
    <source>
        <dbReference type="PROSITE" id="PS50977"/>
    </source>
</evidence>
<reference evidence="4" key="1">
    <citation type="submission" date="2022-06" db="EMBL/GenBank/DDBJ databases">
        <title>Aquibacillus sp. a new bacterium isolated from soil saline samples.</title>
        <authorList>
            <person name="Galisteo C."/>
            <person name="De La Haba R."/>
            <person name="Sanchez-Porro C."/>
            <person name="Ventosa A."/>
        </authorList>
    </citation>
    <scope>NUCLEOTIDE SEQUENCE</scope>
    <source>
        <strain evidence="4">JCM 12387</strain>
    </source>
</reference>
<feature type="domain" description="HTH tetR-type" evidence="3">
    <location>
        <begin position="11"/>
        <end position="71"/>
    </location>
</feature>
<feature type="DNA-binding region" description="H-T-H motif" evidence="2">
    <location>
        <begin position="34"/>
        <end position="53"/>
    </location>
</feature>
<dbReference type="Gene3D" id="1.10.357.10">
    <property type="entry name" value="Tetracycline Repressor, domain 2"/>
    <property type="match status" value="1"/>
</dbReference>
<dbReference type="RefSeq" id="WP_259868251.1">
    <property type="nucleotide sequence ID" value="NZ_JAMQJZ010000026.1"/>
</dbReference>
<dbReference type="InterPro" id="IPR001647">
    <property type="entry name" value="HTH_TetR"/>
</dbReference>
<keyword evidence="1 2" id="KW-0238">DNA-binding</keyword>
<protein>
    <submittedName>
        <fullName evidence="4">TetR/AcrR family transcriptional regulator</fullName>
    </submittedName>
</protein>
<accession>A0A9X4AK41</accession>
<organism evidence="4 5">
    <name type="scientific">Aquibacillus koreensis</name>
    <dbReference type="NCBI Taxonomy" id="279446"/>
    <lineage>
        <taxon>Bacteria</taxon>
        <taxon>Bacillati</taxon>
        <taxon>Bacillota</taxon>
        <taxon>Bacilli</taxon>
        <taxon>Bacillales</taxon>
        <taxon>Bacillaceae</taxon>
        <taxon>Aquibacillus</taxon>
    </lineage>
</organism>
<dbReference type="Proteomes" id="UP001145072">
    <property type="component" value="Unassembled WGS sequence"/>
</dbReference>
<evidence type="ECO:0000256" key="1">
    <source>
        <dbReference type="ARBA" id="ARBA00023125"/>
    </source>
</evidence>
<evidence type="ECO:0000313" key="4">
    <source>
        <dbReference type="EMBL" id="MDC3422681.1"/>
    </source>
</evidence>
<dbReference type="EMBL" id="JAMQJZ010000026">
    <property type="protein sequence ID" value="MDC3422681.1"/>
    <property type="molecule type" value="Genomic_DNA"/>
</dbReference>
<dbReference type="InterPro" id="IPR009057">
    <property type="entry name" value="Homeodomain-like_sf"/>
</dbReference>